<keyword evidence="2" id="KW-1185">Reference proteome</keyword>
<gene>
    <name evidence="1" type="ORF">H5P30_09910</name>
</gene>
<proteinExistence type="predicted"/>
<evidence type="ECO:0000313" key="2">
    <source>
        <dbReference type="Proteomes" id="UP000525652"/>
    </source>
</evidence>
<sequence length="204" mass="22017">MPLASPFKALGKGNGFPFCVNQLDVSDLDDWLTLGGVRKGDDPTDMEIADSHRNAMKLFWNLSGIDISASSYGVSVDGLEIETEPRLRVCAGSSDEYSVDKSETDTVSASIACTIYLYRYFEDGIFVGYGIGGGFPLESFLVADALGMDREATWITNALNGIYPVGSVVTETTLNDIPFLKVRLEASDSNVSAGINGLGFYTYE</sequence>
<comment type="caution">
    <text evidence="1">The sequence shown here is derived from an EMBL/GenBank/DDBJ whole genome shotgun (WGS) entry which is preliminary data.</text>
</comment>
<dbReference type="Proteomes" id="UP000525652">
    <property type="component" value="Unassembled WGS sequence"/>
</dbReference>
<dbReference type="EMBL" id="JACHVA010000082">
    <property type="protein sequence ID" value="MBC2602090.1"/>
    <property type="molecule type" value="Genomic_DNA"/>
</dbReference>
<dbReference type="AlphaFoldDB" id="A0A7X1E409"/>
<name>A0A7X1E409_9BACT</name>
<protein>
    <submittedName>
        <fullName evidence="1">Uncharacterized protein</fullName>
    </submittedName>
</protein>
<accession>A0A7X1E409</accession>
<evidence type="ECO:0000313" key="1">
    <source>
        <dbReference type="EMBL" id="MBC2602090.1"/>
    </source>
</evidence>
<dbReference type="RefSeq" id="WP_354586614.1">
    <property type="nucleotide sequence ID" value="NZ_JBEPNX010000001.1"/>
</dbReference>
<organism evidence="1 2">
    <name type="scientific">Puniceicoccus vermicola</name>
    <dbReference type="NCBI Taxonomy" id="388746"/>
    <lineage>
        <taxon>Bacteria</taxon>
        <taxon>Pseudomonadati</taxon>
        <taxon>Verrucomicrobiota</taxon>
        <taxon>Opitutia</taxon>
        <taxon>Puniceicoccales</taxon>
        <taxon>Puniceicoccaceae</taxon>
        <taxon>Puniceicoccus</taxon>
    </lineage>
</organism>
<reference evidence="1 2" key="1">
    <citation type="submission" date="2020-07" db="EMBL/GenBank/DDBJ databases">
        <authorList>
            <person name="Feng X."/>
        </authorList>
    </citation>
    <scope>NUCLEOTIDE SEQUENCE [LARGE SCALE GENOMIC DNA]</scope>
    <source>
        <strain evidence="1 2">JCM14086</strain>
    </source>
</reference>